<sequence length="334" mass="36823">MNHLCAALTGLGGHLVSLRGVFSPDKCSMPPLMEKEALVDYFMSQMKQDPDVASAVAAIRTLIEFLNKDSGETLQGLRENLKSVMELLNSADSSVSVLSGCELFLRSITLTKLDEEPIIECRKLLIERGNLFLSKVSTSRSKIAKLCHPFVRDGATILTHSYSRVLLRILEQAVEARKRFSVLVTESQPDGSGHVMAEKLRELNVPVTVILDAAVGYVMEQVDLVIVGAEGVVESGGILNKIGTYQVAVCAKAQNKPFYVVAESFKFLRLYPLNQRDVPDRFKYKADVLENGGDHSMDHPMIDYTPPAYITLLFTDLGVLTPSAVSDELIQLYV</sequence>
<evidence type="ECO:0000256" key="3">
    <source>
        <dbReference type="ARBA" id="ARBA00022490"/>
    </source>
</evidence>
<evidence type="ECO:0000313" key="11">
    <source>
        <dbReference type="Ensembl" id="ENSEBUP00000012775.1"/>
    </source>
</evidence>
<dbReference type="InterPro" id="IPR042529">
    <property type="entry name" value="IF_2B-like_C"/>
</dbReference>
<comment type="function">
    <text evidence="6">Acts as a component of the translation initiation factor 2B (eIF2B) complex, which catalyzes the exchange of GDP for GTP on eukaryotic initiation factor 2 (eIF2) gamma subunit. Its guanine nucleotide exchange factor activity is repressed when bound to eIF2 complex phosphorylated on the alpha subunit, thereby limiting the amount of methionyl-initiator methionine tRNA available to the ribosome and consequently global translation is repressed.</text>
</comment>
<dbReference type="FunFam" id="1.20.120.1070:FF:000001">
    <property type="entry name" value="Eukaryotic translation initiation factor 2B subunit alpha"/>
    <property type="match status" value="1"/>
</dbReference>
<dbReference type="Gene3D" id="1.20.120.1070">
    <property type="entry name" value="Translation initiation factor eIF-2B, N-terminal domain"/>
    <property type="match status" value="1"/>
</dbReference>
<reference evidence="11" key="2">
    <citation type="submission" date="2025-09" db="UniProtKB">
        <authorList>
            <consortium name="Ensembl"/>
        </authorList>
    </citation>
    <scope>IDENTIFICATION</scope>
</reference>
<dbReference type="AlphaFoldDB" id="A0A8C4QB97"/>
<keyword evidence="5" id="KW-0648">Protein biosynthesis</keyword>
<reference evidence="11" key="1">
    <citation type="submission" date="2025-08" db="UniProtKB">
        <authorList>
            <consortium name="Ensembl"/>
        </authorList>
    </citation>
    <scope>IDENTIFICATION</scope>
</reference>
<evidence type="ECO:0000256" key="8">
    <source>
        <dbReference type="ARBA" id="ARBA00044236"/>
    </source>
</evidence>
<dbReference type="Ensembl" id="ENSEBUT00000013351.1">
    <property type="protein sequence ID" value="ENSEBUP00000012775.1"/>
    <property type="gene ID" value="ENSEBUG00000008108.1"/>
</dbReference>
<dbReference type="Pfam" id="PF01008">
    <property type="entry name" value="IF-2B"/>
    <property type="match status" value="1"/>
</dbReference>
<comment type="similarity">
    <text evidence="2 10">Belongs to the eIF-2B alpha/beta/delta subunits family.</text>
</comment>
<dbReference type="InterPro" id="IPR000649">
    <property type="entry name" value="IF-2B-related"/>
</dbReference>
<evidence type="ECO:0000256" key="5">
    <source>
        <dbReference type="ARBA" id="ARBA00022917"/>
    </source>
</evidence>
<dbReference type="GO" id="GO:0005851">
    <property type="term" value="C:eukaryotic translation initiation factor 2B complex"/>
    <property type="evidence" value="ECO:0007669"/>
    <property type="project" value="UniProtKB-ARBA"/>
</dbReference>
<evidence type="ECO:0000256" key="1">
    <source>
        <dbReference type="ARBA" id="ARBA00004514"/>
    </source>
</evidence>
<keyword evidence="12" id="KW-1185">Reference proteome</keyword>
<proteinExistence type="inferred from homology"/>
<evidence type="ECO:0000256" key="7">
    <source>
        <dbReference type="ARBA" id="ARBA00044208"/>
    </source>
</evidence>
<evidence type="ECO:0000256" key="2">
    <source>
        <dbReference type="ARBA" id="ARBA00007251"/>
    </source>
</evidence>
<organism evidence="11 12">
    <name type="scientific">Eptatretus burgeri</name>
    <name type="common">Inshore hagfish</name>
    <dbReference type="NCBI Taxonomy" id="7764"/>
    <lineage>
        <taxon>Eukaryota</taxon>
        <taxon>Metazoa</taxon>
        <taxon>Chordata</taxon>
        <taxon>Craniata</taxon>
        <taxon>Vertebrata</taxon>
        <taxon>Cyclostomata</taxon>
        <taxon>Myxini</taxon>
        <taxon>Myxiniformes</taxon>
        <taxon>Myxinidae</taxon>
        <taxon>Eptatretinae</taxon>
        <taxon>Eptatretus</taxon>
    </lineage>
</organism>
<dbReference type="FunFam" id="3.40.50.10470:FF:000001">
    <property type="entry name" value="Translation initiation factor eIF-2B subunit alpha"/>
    <property type="match status" value="1"/>
</dbReference>
<comment type="subunit">
    <text evidence="9">Component of the translation initiation factor 2B (eIF2B) complex which is a heterodecamer of two sets of five different subunits: alpha, beta, gamma, delta and epsilon. Subunits alpha, beta and delta comprise a regulatory subcomplex and subunits epsilon and gamma comprise a catalytic subcomplex. Within the complex, the hexameric regulatory complex resides at the center, with the two heterodimeric catalytic subcomplexes bound on opposite sides.</text>
</comment>
<accession>A0A8C4QB97</accession>
<name>A0A8C4QB97_EPTBU</name>
<dbReference type="InterPro" id="IPR042528">
    <property type="entry name" value="elF-2B_alpha_N"/>
</dbReference>
<dbReference type="PANTHER" id="PTHR45860:SF1">
    <property type="entry name" value="TRANSLATION INITIATION FACTOR EIF-2B SUBUNIT ALPHA"/>
    <property type="match status" value="1"/>
</dbReference>
<evidence type="ECO:0000256" key="6">
    <source>
        <dbReference type="ARBA" id="ARBA00043898"/>
    </source>
</evidence>
<dbReference type="InterPro" id="IPR037171">
    <property type="entry name" value="NagB/RpiA_transferase-like"/>
</dbReference>
<dbReference type="PANTHER" id="PTHR45860">
    <property type="entry name" value="TRANSLATION INITIATION FACTOR EIF-2B SUBUNIT ALPHA"/>
    <property type="match status" value="1"/>
</dbReference>
<dbReference type="Gene3D" id="3.40.50.10470">
    <property type="entry name" value="Translation initiation factor eif-2b, domain 2"/>
    <property type="match status" value="1"/>
</dbReference>
<dbReference type="GO" id="GO:0005829">
    <property type="term" value="C:cytosol"/>
    <property type="evidence" value="ECO:0007669"/>
    <property type="project" value="UniProtKB-SubCell"/>
</dbReference>
<dbReference type="GO" id="GO:0003743">
    <property type="term" value="F:translation initiation factor activity"/>
    <property type="evidence" value="ECO:0007669"/>
    <property type="project" value="UniProtKB-KW"/>
</dbReference>
<evidence type="ECO:0000256" key="9">
    <source>
        <dbReference type="ARBA" id="ARBA00046432"/>
    </source>
</evidence>
<comment type="subcellular location">
    <subcellularLocation>
        <location evidence="1">Cytoplasm</location>
        <location evidence="1">Cytosol</location>
    </subcellularLocation>
</comment>
<evidence type="ECO:0000313" key="12">
    <source>
        <dbReference type="Proteomes" id="UP000694388"/>
    </source>
</evidence>
<keyword evidence="4" id="KW-0396">Initiation factor</keyword>
<dbReference type="GO" id="GO:0005085">
    <property type="term" value="F:guanyl-nucleotide exchange factor activity"/>
    <property type="evidence" value="ECO:0007669"/>
    <property type="project" value="TreeGrafter"/>
</dbReference>
<evidence type="ECO:0000256" key="10">
    <source>
        <dbReference type="RuleBase" id="RU003814"/>
    </source>
</evidence>
<dbReference type="GeneTree" id="ENSGT00550000074853"/>
<dbReference type="SUPFAM" id="SSF100950">
    <property type="entry name" value="NagB/RpiA/CoA transferase-like"/>
    <property type="match status" value="1"/>
</dbReference>
<dbReference type="InterPro" id="IPR051501">
    <property type="entry name" value="eIF2B_alpha/beta/delta"/>
</dbReference>
<protein>
    <recommendedName>
        <fullName evidence="7">Translation initiation factor eIF2B subunit alpha</fullName>
    </recommendedName>
    <alternativeName>
        <fullName evidence="8">eIF2B GDP-GTP exchange factor subunit alpha</fullName>
    </alternativeName>
</protein>
<evidence type="ECO:0000256" key="4">
    <source>
        <dbReference type="ARBA" id="ARBA00022540"/>
    </source>
</evidence>
<dbReference type="Proteomes" id="UP000694388">
    <property type="component" value="Unplaced"/>
</dbReference>
<keyword evidence="3" id="KW-0963">Cytoplasm</keyword>